<protein>
    <recommendedName>
        <fullName evidence="5">Major facilitator superfamily (MFS) profile domain-containing protein</fullName>
    </recommendedName>
</protein>
<comment type="subcellular location">
    <subcellularLocation>
        <location evidence="1">Membrane</location>
        <topology evidence="1">Multi-pass membrane protein</topology>
    </subcellularLocation>
</comment>
<dbReference type="InterPro" id="IPR011701">
    <property type="entry name" value="MFS"/>
</dbReference>
<dbReference type="InterPro" id="IPR036259">
    <property type="entry name" value="MFS_trans_sf"/>
</dbReference>
<keyword evidence="4" id="KW-0472">Membrane</keyword>
<gene>
    <name evidence="6" type="ORF">CVT26_009846</name>
</gene>
<feature type="transmembrane region" description="Helical" evidence="4">
    <location>
        <begin position="105"/>
        <end position="130"/>
    </location>
</feature>
<dbReference type="PANTHER" id="PTHR11360:SF287">
    <property type="entry name" value="MFS MONOCARBOXYLATE TRANSPORTER"/>
    <property type="match status" value="1"/>
</dbReference>
<proteinExistence type="inferred from homology"/>
<dbReference type="SUPFAM" id="SSF103473">
    <property type="entry name" value="MFS general substrate transporter"/>
    <property type="match status" value="1"/>
</dbReference>
<dbReference type="GO" id="GO:0016020">
    <property type="term" value="C:membrane"/>
    <property type="evidence" value="ECO:0007669"/>
    <property type="project" value="UniProtKB-SubCell"/>
</dbReference>
<feature type="transmembrane region" description="Helical" evidence="4">
    <location>
        <begin position="280"/>
        <end position="302"/>
    </location>
</feature>
<dbReference type="InParanoid" id="A0A409WCK8"/>
<name>A0A409WCK8_9AGAR</name>
<feature type="transmembrane region" description="Helical" evidence="4">
    <location>
        <begin position="314"/>
        <end position="333"/>
    </location>
</feature>
<evidence type="ECO:0000313" key="7">
    <source>
        <dbReference type="Proteomes" id="UP000284706"/>
    </source>
</evidence>
<accession>A0A409WCK8</accession>
<dbReference type="AlphaFoldDB" id="A0A409WCK8"/>
<dbReference type="Proteomes" id="UP000284706">
    <property type="component" value="Unassembled WGS sequence"/>
</dbReference>
<dbReference type="EMBL" id="NHYE01005180">
    <property type="protein sequence ID" value="PPQ76257.1"/>
    <property type="molecule type" value="Genomic_DNA"/>
</dbReference>
<feature type="compositionally biased region" description="Basic and acidic residues" evidence="3">
    <location>
        <begin position="40"/>
        <end position="52"/>
    </location>
</feature>
<feature type="transmembrane region" description="Helical" evidence="4">
    <location>
        <begin position="201"/>
        <end position="222"/>
    </location>
</feature>
<feature type="transmembrane region" description="Helical" evidence="4">
    <location>
        <begin position="405"/>
        <end position="430"/>
    </location>
</feature>
<dbReference type="PANTHER" id="PTHR11360">
    <property type="entry name" value="MONOCARBOXYLATE TRANSPORTER"/>
    <property type="match status" value="1"/>
</dbReference>
<dbReference type="PROSITE" id="PS50850">
    <property type="entry name" value="MFS"/>
    <property type="match status" value="1"/>
</dbReference>
<feature type="domain" description="Major facilitator superfamily (MFS) profile" evidence="5">
    <location>
        <begin position="72"/>
        <end position="475"/>
    </location>
</feature>
<comment type="similarity">
    <text evidence="2">Belongs to the major facilitator superfamily. Monocarboxylate porter (TC 2.A.1.13) family.</text>
</comment>
<feature type="transmembrane region" description="Helical" evidence="4">
    <location>
        <begin position="68"/>
        <end position="85"/>
    </location>
</feature>
<evidence type="ECO:0000313" key="6">
    <source>
        <dbReference type="EMBL" id="PPQ76257.1"/>
    </source>
</evidence>
<dbReference type="OrthoDB" id="2213137at2759"/>
<feature type="transmembrane region" description="Helical" evidence="4">
    <location>
        <begin position="370"/>
        <end position="393"/>
    </location>
</feature>
<dbReference type="GO" id="GO:0022857">
    <property type="term" value="F:transmembrane transporter activity"/>
    <property type="evidence" value="ECO:0007669"/>
    <property type="project" value="InterPro"/>
</dbReference>
<feature type="transmembrane region" description="Helical" evidence="4">
    <location>
        <begin position="345"/>
        <end position="364"/>
    </location>
</feature>
<dbReference type="Gene3D" id="1.20.1250.20">
    <property type="entry name" value="MFS general substrate transporter like domains"/>
    <property type="match status" value="2"/>
</dbReference>
<evidence type="ECO:0000256" key="3">
    <source>
        <dbReference type="SAM" id="MobiDB-lite"/>
    </source>
</evidence>
<feature type="transmembrane region" description="Helical" evidence="4">
    <location>
        <begin position="234"/>
        <end position="251"/>
    </location>
</feature>
<dbReference type="InterPro" id="IPR020846">
    <property type="entry name" value="MFS_dom"/>
</dbReference>
<keyword evidence="4" id="KW-0812">Transmembrane</keyword>
<dbReference type="Pfam" id="PF07690">
    <property type="entry name" value="MFS_1"/>
    <property type="match status" value="1"/>
</dbReference>
<feature type="transmembrane region" description="Helical" evidence="4">
    <location>
        <begin position="167"/>
        <end position="189"/>
    </location>
</feature>
<feature type="transmembrane region" description="Helical" evidence="4">
    <location>
        <begin position="450"/>
        <end position="469"/>
    </location>
</feature>
<keyword evidence="4" id="KW-1133">Transmembrane helix</keyword>
<evidence type="ECO:0000259" key="5">
    <source>
        <dbReference type="PROSITE" id="PS50850"/>
    </source>
</evidence>
<evidence type="ECO:0000256" key="2">
    <source>
        <dbReference type="ARBA" id="ARBA00006727"/>
    </source>
</evidence>
<reference evidence="6 7" key="1">
    <citation type="journal article" date="2018" name="Evol. Lett.">
        <title>Horizontal gene cluster transfer increased hallucinogenic mushroom diversity.</title>
        <authorList>
            <person name="Reynolds H.T."/>
            <person name="Vijayakumar V."/>
            <person name="Gluck-Thaler E."/>
            <person name="Korotkin H.B."/>
            <person name="Matheny P.B."/>
            <person name="Slot J.C."/>
        </authorList>
    </citation>
    <scope>NUCLEOTIDE SEQUENCE [LARGE SCALE GENOMIC DNA]</scope>
    <source>
        <strain evidence="6 7">SRW20</strain>
    </source>
</reference>
<organism evidence="6 7">
    <name type="scientific">Gymnopilus dilepis</name>
    <dbReference type="NCBI Taxonomy" id="231916"/>
    <lineage>
        <taxon>Eukaryota</taxon>
        <taxon>Fungi</taxon>
        <taxon>Dikarya</taxon>
        <taxon>Basidiomycota</taxon>
        <taxon>Agaricomycotina</taxon>
        <taxon>Agaricomycetes</taxon>
        <taxon>Agaricomycetidae</taxon>
        <taxon>Agaricales</taxon>
        <taxon>Agaricineae</taxon>
        <taxon>Hymenogastraceae</taxon>
        <taxon>Gymnopilus</taxon>
    </lineage>
</organism>
<sequence length="482" mass="52064">MDDQILLQNVSIGKTPSVRQRETYEPEQSDSSLGLQIPDGEARPSNESRQDDNFMSAVLPPVDKGRHAWMFCISACVFETFIWGWNNTYGIFQNYYSSHSPFDSASPAAISVIGTTSLGIQYMEIIVLIAFFQRYPEYAKPAMWICLLICVVALIVSSFATQVWHLILLQGVVFGLSAGILYAPIVMWLSDWFVARRGLAGGIIFGGSGVGGFVFPLAMGYLLDSVGFRWTLRIWALSLGVFCGVALIGVNPRIPVRKPTMDVPRHPWFPADLSRLKSPLLAIILGTNAVQALGFFPVSLFIPTYTSSLSSATLPSTIVLALFNAVSVVFFIMFGRICDSYPYPYVILASGIGSMLAALLLWGFASSLGWVFAFAAVFGGFSGGFPGVWPAAASEIGGQLNHITSLAFGCFAVVKGIAAIVGPIIAASLHDRSNHAKTIYGGFGFRNVEIFVGAMAGATSVGAVVLSFYSTYKRKPINRAPS</sequence>
<comment type="caution">
    <text evidence="6">The sequence shown here is derived from an EMBL/GenBank/DDBJ whole genome shotgun (WGS) entry which is preliminary data.</text>
</comment>
<evidence type="ECO:0000256" key="4">
    <source>
        <dbReference type="SAM" id="Phobius"/>
    </source>
</evidence>
<keyword evidence="7" id="KW-1185">Reference proteome</keyword>
<feature type="region of interest" description="Disordered" evidence="3">
    <location>
        <begin position="12"/>
        <end position="52"/>
    </location>
</feature>
<dbReference type="InterPro" id="IPR050327">
    <property type="entry name" value="Proton-linked_MCT"/>
</dbReference>
<evidence type="ECO:0000256" key="1">
    <source>
        <dbReference type="ARBA" id="ARBA00004141"/>
    </source>
</evidence>
<feature type="transmembrane region" description="Helical" evidence="4">
    <location>
        <begin position="142"/>
        <end position="161"/>
    </location>
</feature>